<gene>
    <name evidence="8" type="ORF">WJX72_002950</name>
</gene>
<reference evidence="8 9" key="1">
    <citation type="journal article" date="2024" name="Nat. Commun.">
        <title>Phylogenomics reveals the evolutionary origins of lichenization in chlorophyte algae.</title>
        <authorList>
            <person name="Puginier C."/>
            <person name="Libourel C."/>
            <person name="Otte J."/>
            <person name="Skaloud P."/>
            <person name="Haon M."/>
            <person name="Grisel S."/>
            <person name="Petersen M."/>
            <person name="Berrin J.G."/>
            <person name="Delaux P.M."/>
            <person name="Dal Grande F."/>
            <person name="Keller J."/>
        </authorList>
    </citation>
    <scope>NUCLEOTIDE SEQUENCE [LARGE SCALE GENOMIC DNA]</scope>
    <source>
        <strain evidence="8 9">SAG 2043</strain>
    </source>
</reference>
<dbReference type="EMBL" id="JALJOR010000004">
    <property type="protein sequence ID" value="KAK9817843.1"/>
    <property type="molecule type" value="Genomic_DNA"/>
</dbReference>
<dbReference type="AlphaFoldDB" id="A0AAW1Q9S6"/>
<dbReference type="Proteomes" id="UP001489004">
    <property type="component" value="Unassembled WGS sequence"/>
</dbReference>
<organism evidence="8 9">
    <name type="scientific">[Myrmecia] bisecta</name>
    <dbReference type="NCBI Taxonomy" id="41462"/>
    <lineage>
        <taxon>Eukaryota</taxon>
        <taxon>Viridiplantae</taxon>
        <taxon>Chlorophyta</taxon>
        <taxon>core chlorophytes</taxon>
        <taxon>Trebouxiophyceae</taxon>
        <taxon>Trebouxiales</taxon>
        <taxon>Trebouxiaceae</taxon>
        <taxon>Myrmecia</taxon>
    </lineage>
</organism>
<evidence type="ECO:0000256" key="2">
    <source>
        <dbReference type="ARBA" id="ARBA00022692"/>
    </source>
</evidence>
<dbReference type="PANTHER" id="PTHR22950:SF702">
    <property type="entry name" value="AMINO ACID TRANSPORTER PROTEIN"/>
    <property type="match status" value="1"/>
</dbReference>
<feature type="transmembrane region" description="Helical" evidence="6">
    <location>
        <begin position="342"/>
        <end position="360"/>
    </location>
</feature>
<feature type="transmembrane region" description="Helical" evidence="6">
    <location>
        <begin position="26"/>
        <end position="50"/>
    </location>
</feature>
<keyword evidence="9" id="KW-1185">Reference proteome</keyword>
<feature type="domain" description="Amino acid transporter transmembrane" evidence="7">
    <location>
        <begin position="28"/>
        <end position="399"/>
    </location>
</feature>
<evidence type="ECO:0000313" key="9">
    <source>
        <dbReference type="Proteomes" id="UP001489004"/>
    </source>
</evidence>
<evidence type="ECO:0000256" key="3">
    <source>
        <dbReference type="ARBA" id="ARBA00022970"/>
    </source>
</evidence>
<evidence type="ECO:0000259" key="7">
    <source>
        <dbReference type="Pfam" id="PF01490"/>
    </source>
</evidence>
<feature type="transmembrane region" description="Helical" evidence="6">
    <location>
        <begin position="260"/>
        <end position="281"/>
    </location>
</feature>
<feature type="transmembrane region" description="Helical" evidence="6">
    <location>
        <begin position="366"/>
        <end position="388"/>
    </location>
</feature>
<evidence type="ECO:0000256" key="1">
    <source>
        <dbReference type="ARBA" id="ARBA00004141"/>
    </source>
</evidence>
<dbReference type="GO" id="GO:0015179">
    <property type="term" value="F:L-amino acid transmembrane transporter activity"/>
    <property type="evidence" value="ECO:0007669"/>
    <property type="project" value="TreeGrafter"/>
</dbReference>
<name>A0AAW1Q9S6_9CHLO</name>
<proteinExistence type="predicted"/>
<feature type="transmembrane region" description="Helical" evidence="6">
    <location>
        <begin position="151"/>
        <end position="167"/>
    </location>
</feature>
<accession>A0AAW1Q9S6</accession>
<keyword evidence="3" id="KW-0029">Amino-acid transport</keyword>
<comment type="subcellular location">
    <subcellularLocation>
        <location evidence="1">Membrane</location>
        <topology evidence="1">Multi-pass membrane protein</topology>
    </subcellularLocation>
</comment>
<dbReference type="InterPro" id="IPR013057">
    <property type="entry name" value="AA_transpt_TM"/>
</dbReference>
<dbReference type="Pfam" id="PF01490">
    <property type="entry name" value="Aa_trans"/>
    <property type="match status" value="1"/>
</dbReference>
<keyword evidence="5 6" id="KW-0472">Membrane</keyword>
<evidence type="ECO:0000256" key="4">
    <source>
        <dbReference type="ARBA" id="ARBA00022989"/>
    </source>
</evidence>
<protein>
    <recommendedName>
        <fullName evidence="7">Amino acid transporter transmembrane domain-containing protein</fullName>
    </recommendedName>
</protein>
<feature type="transmembrane region" description="Helical" evidence="6">
    <location>
        <begin position="56"/>
        <end position="77"/>
    </location>
</feature>
<feature type="transmembrane region" description="Helical" evidence="6">
    <location>
        <begin position="108"/>
        <end position="131"/>
    </location>
</feature>
<evidence type="ECO:0000256" key="5">
    <source>
        <dbReference type="ARBA" id="ARBA00023136"/>
    </source>
</evidence>
<keyword evidence="4 6" id="KW-1133">Transmembrane helix</keyword>
<keyword evidence="2 6" id="KW-0812">Transmembrane</keyword>
<dbReference type="PANTHER" id="PTHR22950">
    <property type="entry name" value="AMINO ACID TRANSPORTER"/>
    <property type="match status" value="1"/>
</dbReference>
<evidence type="ECO:0000256" key="6">
    <source>
        <dbReference type="SAM" id="Phobius"/>
    </source>
</evidence>
<feature type="transmembrane region" description="Helical" evidence="6">
    <location>
        <begin position="179"/>
        <end position="202"/>
    </location>
</feature>
<dbReference type="GO" id="GO:0016020">
    <property type="term" value="C:membrane"/>
    <property type="evidence" value="ECO:0007669"/>
    <property type="project" value="UniProtKB-SubCell"/>
</dbReference>
<evidence type="ECO:0000313" key="8">
    <source>
        <dbReference type="EMBL" id="KAK9817843.1"/>
    </source>
</evidence>
<sequence>MNRASSHESVAISIEGNDKVETTLRALLSAVITLTLGILGSSVLPVPFAFSRTGVLLGMLTAVVVASANCHTSVLVLRAAGKTGHDSYEGVAEAVGGRRLKVLTQVSLILLLFGTIVGDFALISDVAARALDKLTYPAEPPSWLLNGDGRALMAIIAVLLVFPLCCLRRMRSLEMAAAAGVAVIAVIISMVVYTALHAGLPAIRSGELPLWGMKVTKDLPEAFAVLGFAFYLQPMMMPLLHEMPAGDLGVQLTSTAVRIVVPGVALAVYCVLGVFAAARFGLDTQGDMLLNSWVGGKWEGVVDLAMTVYLSISIPPMQMSLRYTVDCMLAGEDALYNRKRHICETVGILVPCLMVAMVFPAYAEKIFAITGATAVCLVCYVIPVAIHLRMYYDSKRPMQFIGCIE</sequence>
<keyword evidence="3" id="KW-0813">Transport</keyword>
<comment type="caution">
    <text evidence="8">The sequence shown here is derived from an EMBL/GenBank/DDBJ whole genome shotgun (WGS) entry which is preliminary data.</text>
</comment>